<dbReference type="RefSeq" id="WP_089777492.1">
    <property type="nucleotide sequence ID" value="NZ_CABLRR010000002.1"/>
</dbReference>
<protein>
    <submittedName>
        <fullName evidence="5">DNA-3-methyladenine glycosylase</fullName>
    </submittedName>
</protein>
<evidence type="ECO:0000256" key="3">
    <source>
        <dbReference type="ARBA" id="ARBA00023204"/>
    </source>
</evidence>
<sequence>MSDDAYRELRADPHLGDVVDEHGPLSLDPADDPFERLVVSIVNQQLSTTAAATIRDRLFDRVEVTPEGILAADEAVLRDCGLSNQKVGYVRNVADAFRDGLSAESLRAMDDDEVVAALTEIRGVGDWTAKMFLIFVLAREDVFPVEDLGIRRGMEHVFGFERDAVSRGEMRERAERWAPYRSYASRYLWRCVD</sequence>
<dbReference type="GO" id="GO:0043916">
    <property type="term" value="F:DNA-7-methylguanine glycosylase activity"/>
    <property type="evidence" value="ECO:0007669"/>
    <property type="project" value="TreeGrafter"/>
</dbReference>
<dbReference type="Proteomes" id="UP000198902">
    <property type="component" value="Unassembled WGS sequence"/>
</dbReference>
<evidence type="ECO:0000259" key="4">
    <source>
        <dbReference type="SMART" id="SM00478"/>
    </source>
</evidence>
<dbReference type="FunFam" id="1.10.340.30:FF:000004">
    <property type="entry name" value="DNA-3-methyladenine glycosylase II"/>
    <property type="match status" value="1"/>
</dbReference>
<dbReference type="Gene3D" id="1.10.340.30">
    <property type="entry name" value="Hypothetical protein, domain 2"/>
    <property type="match status" value="1"/>
</dbReference>
<feature type="domain" description="HhH-GPD" evidence="4">
    <location>
        <begin position="42"/>
        <end position="193"/>
    </location>
</feature>
<comment type="similarity">
    <text evidence="1">Belongs to the alkylbase DNA glycosidase AlkA family.</text>
</comment>
<dbReference type="InterPro" id="IPR003265">
    <property type="entry name" value="HhH-GPD_domain"/>
</dbReference>
<reference evidence="6" key="1">
    <citation type="submission" date="2015-03" db="EMBL/GenBank/DDBJ databases">
        <authorList>
            <person name="Urmite Genomes"/>
        </authorList>
    </citation>
    <scope>NUCLEOTIDE SEQUENCE [LARGE SCALE GENOMIC DNA]</scope>
    <source>
        <strain evidence="6">Arc-Hr</strain>
    </source>
</reference>
<dbReference type="Pfam" id="PF00730">
    <property type="entry name" value="HhH-GPD"/>
    <property type="match status" value="1"/>
</dbReference>
<keyword evidence="3" id="KW-0234">DNA repair</keyword>
<evidence type="ECO:0000256" key="1">
    <source>
        <dbReference type="ARBA" id="ARBA00010817"/>
    </source>
</evidence>
<accession>A0A0D6JPV2</accession>
<dbReference type="SMART" id="SM00478">
    <property type="entry name" value="ENDO3c"/>
    <property type="match status" value="1"/>
</dbReference>
<dbReference type="PANTHER" id="PTHR43003">
    <property type="entry name" value="DNA-3-METHYLADENINE GLYCOSYLASE"/>
    <property type="match status" value="1"/>
</dbReference>
<organism evidence="5 6">
    <name type="scientific">Haloferax massiliensis</name>
    <dbReference type="NCBI Taxonomy" id="1476858"/>
    <lineage>
        <taxon>Archaea</taxon>
        <taxon>Methanobacteriati</taxon>
        <taxon>Methanobacteriota</taxon>
        <taxon>Stenosarchaea group</taxon>
        <taxon>Halobacteria</taxon>
        <taxon>Halobacteriales</taxon>
        <taxon>Haloferacaceae</taxon>
        <taxon>Haloferax</taxon>
    </lineage>
</organism>
<evidence type="ECO:0000256" key="2">
    <source>
        <dbReference type="ARBA" id="ARBA00022763"/>
    </source>
</evidence>
<dbReference type="CDD" id="cd00056">
    <property type="entry name" value="ENDO3c"/>
    <property type="match status" value="1"/>
</dbReference>
<dbReference type="OrthoDB" id="8200at2157"/>
<dbReference type="GO" id="GO:0006285">
    <property type="term" value="P:base-excision repair, AP site formation"/>
    <property type="evidence" value="ECO:0007669"/>
    <property type="project" value="TreeGrafter"/>
</dbReference>
<dbReference type="InterPro" id="IPR000035">
    <property type="entry name" value="Alkylbase_DNA_glycsylse_CS"/>
</dbReference>
<dbReference type="Gene3D" id="1.10.1670.40">
    <property type="match status" value="1"/>
</dbReference>
<dbReference type="InterPro" id="IPR011257">
    <property type="entry name" value="DNA_glycosylase"/>
</dbReference>
<dbReference type="AlphaFoldDB" id="A0A0D6JPV2"/>
<keyword evidence="6" id="KW-1185">Reference proteome</keyword>
<dbReference type="EMBL" id="CSTE01000002">
    <property type="protein sequence ID" value="CQR49615.1"/>
    <property type="molecule type" value="Genomic_DNA"/>
</dbReference>
<keyword evidence="2" id="KW-0227">DNA damage</keyword>
<dbReference type="PANTHER" id="PTHR43003:SF5">
    <property type="entry name" value="DNA-3-METHYLADENINE GLYCOSYLASE"/>
    <property type="match status" value="1"/>
</dbReference>
<dbReference type="InterPro" id="IPR051912">
    <property type="entry name" value="Alkylbase_DNA_Glycosylase/TA"/>
</dbReference>
<dbReference type="GO" id="GO:0008725">
    <property type="term" value="F:DNA-3-methyladenine glycosylase activity"/>
    <property type="evidence" value="ECO:0007669"/>
    <property type="project" value="TreeGrafter"/>
</dbReference>
<dbReference type="GO" id="GO:0032993">
    <property type="term" value="C:protein-DNA complex"/>
    <property type="evidence" value="ECO:0007669"/>
    <property type="project" value="TreeGrafter"/>
</dbReference>
<proteinExistence type="inferred from homology"/>
<dbReference type="PROSITE" id="PS00516">
    <property type="entry name" value="ALKYLBASE_DNA_GLYCOS"/>
    <property type="match status" value="1"/>
</dbReference>
<dbReference type="GO" id="GO:0032131">
    <property type="term" value="F:alkylated DNA binding"/>
    <property type="evidence" value="ECO:0007669"/>
    <property type="project" value="TreeGrafter"/>
</dbReference>
<gene>
    <name evidence="5" type="primary">alkA_1</name>
    <name evidence="5" type="ORF">BN996_01081</name>
</gene>
<name>A0A0D6JPV2_9EURY</name>
<evidence type="ECO:0000313" key="5">
    <source>
        <dbReference type="EMBL" id="CQR49615.1"/>
    </source>
</evidence>
<dbReference type="GO" id="GO:0006307">
    <property type="term" value="P:DNA alkylation repair"/>
    <property type="evidence" value="ECO:0007669"/>
    <property type="project" value="TreeGrafter"/>
</dbReference>
<dbReference type="SUPFAM" id="SSF48150">
    <property type="entry name" value="DNA-glycosylase"/>
    <property type="match status" value="1"/>
</dbReference>
<evidence type="ECO:0000313" key="6">
    <source>
        <dbReference type="Proteomes" id="UP000198902"/>
    </source>
</evidence>